<keyword evidence="2" id="KW-1185">Reference proteome</keyword>
<dbReference type="RefSeq" id="WP_124966839.1">
    <property type="nucleotide sequence ID" value="NZ_RRAZ01000061.1"/>
</dbReference>
<organism evidence="1 2">
    <name type="scientific">Falsigemmobacter faecalis</name>
    <dbReference type="NCBI Taxonomy" id="2488730"/>
    <lineage>
        <taxon>Bacteria</taxon>
        <taxon>Pseudomonadati</taxon>
        <taxon>Pseudomonadota</taxon>
        <taxon>Alphaproteobacteria</taxon>
        <taxon>Rhodobacterales</taxon>
        <taxon>Paracoccaceae</taxon>
        <taxon>Falsigemmobacter</taxon>
    </lineage>
</organism>
<dbReference type="EMBL" id="RRAZ01000061">
    <property type="protein sequence ID" value="RRH68325.1"/>
    <property type="molecule type" value="Genomic_DNA"/>
</dbReference>
<name>A0A3P3D1I6_9RHOB</name>
<gene>
    <name evidence="1" type="ORF">EG244_19570</name>
</gene>
<comment type="caution">
    <text evidence="1">The sequence shown here is derived from an EMBL/GenBank/DDBJ whole genome shotgun (WGS) entry which is preliminary data.</text>
</comment>
<evidence type="ECO:0000313" key="1">
    <source>
        <dbReference type="EMBL" id="RRH68325.1"/>
    </source>
</evidence>
<proteinExistence type="predicted"/>
<dbReference type="Proteomes" id="UP000282125">
    <property type="component" value="Unassembled WGS sequence"/>
</dbReference>
<protein>
    <recommendedName>
        <fullName evidence="3">Heat-shock protein</fullName>
    </recommendedName>
</protein>
<reference evidence="1 2" key="1">
    <citation type="submission" date="2018-11" db="EMBL/GenBank/DDBJ databases">
        <title>Gemmobacter sp. nov., YIM 102744-1 draft genome.</title>
        <authorList>
            <person name="Li G."/>
            <person name="Jiang Y."/>
        </authorList>
    </citation>
    <scope>NUCLEOTIDE SEQUENCE [LARGE SCALE GENOMIC DNA]</scope>
    <source>
        <strain evidence="1 2">YIM 102744-1</strain>
    </source>
</reference>
<dbReference type="AlphaFoldDB" id="A0A3P3D1I6"/>
<sequence>MAYWPPFYHDNLPVDLSHLEPFDLTVTTPSGAQRGVHVTFSPHTFTRGIETGDPKAQECFDQRVFCSERYELSKALVQIITTWPDRRVLQTWERRSWVYLAIVELGVEGGPYHVFFSLKRRQKPARVDLFIESAYRKDPSSYTPPSRPSPIRFALLVEKVFQGQPLRFK</sequence>
<accession>A0A3P3D1I6</accession>
<evidence type="ECO:0008006" key="3">
    <source>
        <dbReference type="Google" id="ProtNLM"/>
    </source>
</evidence>
<evidence type="ECO:0000313" key="2">
    <source>
        <dbReference type="Proteomes" id="UP000282125"/>
    </source>
</evidence>
<dbReference type="OrthoDB" id="7869239at2"/>